<dbReference type="Proteomes" id="UP000229383">
    <property type="component" value="Unassembled WGS sequence"/>
</dbReference>
<proteinExistence type="predicted"/>
<organism evidence="2 3">
    <name type="scientific">Candidatus Niyogibacteria bacterium CG10_big_fil_rev_8_21_14_0_10_42_19</name>
    <dbReference type="NCBI Taxonomy" id="1974725"/>
    <lineage>
        <taxon>Bacteria</taxon>
        <taxon>Candidatus Niyogiibacteriota</taxon>
    </lineage>
</organism>
<feature type="region of interest" description="Disordered" evidence="1">
    <location>
        <begin position="58"/>
        <end position="108"/>
    </location>
</feature>
<sequence length="142" mass="15969">MNKQRKLLFPRPLQLGVDPPLAKKAMGGQKSYGERAGYSYKFRWTTFTLSGAQRDYLKKREGPSTRFSSTKPRSESFSSLREVEGWTRGELPAKGGPASGGNSSDVKSEPRLQYYNSIKCVGAISRMFRKTRSTATMFFIIP</sequence>
<evidence type="ECO:0000313" key="2">
    <source>
        <dbReference type="EMBL" id="PIR70449.1"/>
    </source>
</evidence>
<accession>A0A2H0TFW6</accession>
<dbReference type="AlphaFoldDB" id="A0A2H0TFW6"/>
<gene>
    <name evidence="2" type="ORF">COU46_01400</name>
</gene>
<feature type="region of interest" description="Disordered" evidence="1">
    <location>
        <begin position="1"/>
        <end position="28"/>
    </location>
</feature>
<name>A0A2H0TFW6_9BACT</name>
<protein>
    <submittedName>
        <fullName evidence="2">Uncharacterized protein</fullName>
    </submittedName>
</protein>
<comment type="caution">
    <text evidence="2">The sequence shown here is derived from an EMBL/GenBank/DDBJ whole genome shotgun (WGS) entry which is preliminary data.</text>
</comment>
<evidence type="ECO:0000256" key="1">
    <source>
        <dbReference type="SAM" id="MobiDB-lite"/>
    </source>
</evidence>
<reference evidence="3" key="1">
    <citation type="submission" date="2017-09" db="EMBL/GenBank/DDBJ databases">
        <title>Depth-based differentiation of microbial function through sediment-hosted aquifers and enrichment of novel symbionts in the deep terrestrial subsurface.</title>
        <authorList>
            <person name="Probst A.J."/>
            <person name="Ladd B."/>
            <person name="Jarett J.K."/>
            <person name="Geller-Mcgrath D.E."/>
            <person name="Sieber C.M.K."/>
            <person name="Emerson J.B."/>
            <person name="Anantharaman K."/>
            <person name="Thomas B.C."/>
            <person name="Malmstrom R."/>
            <person name="Stieglmeier M."/>
            <person name="Klingl A."/>
            <person name="Woyke T."/>
            <person name="Ryan C.M."/>
            <person name="Banfield J.F."/>
        </authorList>
    </citation>
    <scope>NUCLEOTIDE SEQUENCE [LARGE SCALE GENOMIC DNA]</scope>
</reference>
<dbReference type="EMBL" id="PFCN01000017">
    <property type="protein sequence ID" value="PIR70449.1"/>
    <property type="molecule type" value="Genomic_DNA"/>
</dbReference>
<feature type="compositionally biased region" description="Polar residues" evidence="1">
    <location>
        <begin position="65"/>
        <end position="79"/>
    </location>
</feature>
<evidence type="ECO:0000313" key="3">
    <source>
        <dbReference type="Proteomes" id="UP000229383"/>
    </source>
</evidence>